<protein>
    <submittedName>
        <fullName evidence="1">Uncharacterized protein</fullName>
    </submittedName>
</protein>
<evidence type="ECO:0000313" key="2">
    <source>
        <dbReference type="Proteomes" id="UP000631312"/>
    </source>
</evidence>
<accession>A0ABQ4API8</accession>
<reference evidence="1 2" key="1">
    <citation type="submission" date="2021-01" db="EMBL/GenBank/DDBJ databases">
        <title>Whole genome shotgun sequence of Actinoplanes lobatus NBRC 12513.</title>
        <authorList>
            <person name="Komaki H."/>
            <person name="Tamura T."/>
        </authorList>
    </citation>
    <scope>NUCLEOTIDE SEQUENCE [LARGE SCALE GENOMIC DNA]</scope>
    <source>
        <strain evidence="1 2">NBRC 12513</strain>
    </source>
</reference>
<name>A0ABQ4API8_9ACTN</name>
<proteinExistence type="predicted"/>
<comment type="caution">
    <text evidence="1">The sequence shown here is derived from an EMBL/GenBank/DDBJ whole genome shotgun (WGS) entry which is preliminary data.</text>
</comment>
<sequence length="126" mass="13319">MVIFMEQLRIHVRVTCSGLDDDGVADLTSELLREILDTDVAGAEPATVGKAPAGAKSDVLVAVGALAVTLAPTVADSLMGVVSSWLSRQPSDVVIEIDGNRFQGRVSKAQRDVLVAAFLRRMDDGL</sequence>
<organism evidence="1 2">
    <name type="scientific">Actinoplanes lobatus</name>
    <dbReference type="NCBI Taxonomy" id="113568"/>
    <lineage>
        <taxon>Bacteria</taxon>
        <taxon>Bacillati</taxon>
        <taxon>Actinomycetota</taxon>
        <taxon>Actinomycetes</taxon>
        <taxon>Micromonosporales</taxon>
        <taxon>Micromonosporaceae</taxon>
        <taxon>Actinoplanes</taxon>
    </lineage>
</organism>
<dbReference type="Proteomes" id="UP000631312">
    <property type="component" value="Unassembled WGS sequence"/>
</dbReference>
<keyword evidence="2" id="KW-1185">Reference proteome</keyword>
<gene>
    <name evidence="1" type="ORF">Alo02nite_58190</name>
</gene>
<dbReference type="EMBL" id="BOMP01000099">
    <property type="protein sequence ID" value="GIE42921.1"/>
    <property type="molecule type" value="Genomic_DNA"/>
</dbReference>
<evidence type="ECO:0000313" key="1">
    <source>
        <dbReference type="EMBL" id="GIE42921.1"/>
    </source>
</evidence>